<accession>A0A0G1JZD9</accession>
<proteinExistence type="predicted"/>
<dbReference type="EMBL" id="LCIE01000009">
    <property type="protein sequence ID" value="KKT49242.1"/>
    <property type="molecule type" value="Genomic_DNA"/>
</dbReference>
<reference evidence="1 2" key="1">
    <citation type="journal article" date="2015" name="Nature">
        <title>rRNA introns, odd ribosomes, and small enigmatic genomes across a large radiation of phyla.</title>
        <authorList>
            <person name="Brown C.T."/>
            <person name="Hug L.A."/>
            <person name="Thomas B.C."/>
            <person name="Sharon I."/>
            <person name="Castelle C.J."/>
            <person name="Singh A."/>
            <person name="Wilkins M.J."/>
            <person name="Williams K.H."/>
            <person name="Banfield J.F."/>
        </authorList>
    </citation>
    <scope>NUCLEOTIDE SEQUENCE [LARGE SCALE GENOMIC DNA]</scope>
</reference>
<dbReference type="Gene3D" id="3.40.50.2020">
    <property type="match status" value="1"/>
</dbReference>
<sequence length="217" mass="24452">MNYIETARSPESAITIISEEECKAGLKELRKIFIEVFPDPQKMTVIPILRSGFRLGKELTDHLGIKMNPMQMSYYKNDTSRLQSPVCLTPPDITRIISIDGTTKHVVFTECVVDSQETVLAAMLEINRMIDVVSAEVHRRLDYPEYSTFAYVSKTGEHPIQIPNLVTAFRVHPDIWVGGLGCDLPGDKGRELPYLVGMVSPFASKTPKRPYFVSLFT</sequence>
<organism evidence="1 2">
    <name type="scientific">Candidatus Collierbacteria bacterium GW2011_GWC2_44_18</name>
    <dbReference type="NCBI Taxonomy" id="1618392"/>
    <lineage>
        <taxon>Bacteria</taxon>
        <taxon>Candidatus Collieribacteriota</taxon>
    </lineage>
</organism>
<comment type="caution">
    <text evidence="1">The sequence shown here is derived from an EMBL/GenBank/DDBJ whole genome shotgun (WGS) entry which is preliminary data.</text>
</comment>
<dbReference type="InterPro" id="IPR029057">
    <property type="entry name" value="PRTase-like"/>
</dbReference>
<protein>
    <recommendedName>
        <fullName evidence="3">Hypoxanthine phosphoribosyltransferase</fullName>
    </recommendedName>
</protein>
<name>A0A0G1JZD9_9BACT</name>
<evidence type="ECO:0000313" key="1">
    <source>
        <dbReference type="EMBL" id="KKT49242.1"/>
    </source>
</evidence>
<dbReference type="AlphaFoldDB" id="A0A0G1JZD9"/>
<dbReference type="CDD" id="cd06223">
    <property type="entry name" value="PRTases_typeI"/>
    <property type="match status" value="1"/>
</dbReference>
<evidence type="ECO:0008006" key="3">
    <source>
        <dbReference type="Google" id="ProtNLM"/>
    </source>
</evidence>
<evidence type="ECO:0000313" key="2">
    <source>
        <dbReference type="Proteomes" id="UP000034172"/>
    </source>
</evidence>
<dbReference type="Proteomes" id="UP000034172">
    <property type="component" value="Unassembled WGS sequence"/>
</dbReference>
<dbReference type="InterPro" id="IPR000836">
    <property type="entry name" value="PRTase_dom"/>
</dbReference>
<gene>
    <name evidence="1" type="ORF">UW41_C0009G0009</name>
</gene>
<dbReference type="SUPFAM" id="SSF53271">
    <property type="entry name" value="PRTase-like"/>
    <property type="match status" value="1"/>
</dbReference>